<dbReference type="EMBL" id="LFJN01000012">
    <property type="protein sequence ID" value="KPI40364.1"/>
    <property type="molecule type" value="Genomic_DNA"/>
</dbReference>
<feature type="chain" id="PRO_5005872994" evidence="2">
    <location>
        <begin position="25"/>
        <end position="386"/>
    </location>
</feature>
<accession>A0A0N1H4N7</accession>
<evidence type="ECO:0000256" key="2">
    <source>
        <dbReference type="SAM" id="SignalP"/>
    </source>
</evidence>
<dbReference type="VEuPathDB" id="FungiDB:AB675_7659"/>
<evidence type="ECO:0000313" key="3">
    <source>
        <dbReference type="EMBL" id="KPI40364.1"/>
    </source>
</evidence>
<dbReference type="GeneID" id="28739924"/>
<evidence type="ECO:0000313" key="4">
    <source>
        <dbReference type="Proteomes" id="UP000038010"/>
    </source>
</evidence>
<dbReference type="RefSeq" id="XP_018000327.1">
    <property type="nucleotide sequence ID" value="XM_018148044.1"/>
</dbReference>
<dbReference type="Proteomes" id="UP000038010">
    <property type="component" value="Unassembled WGS sequence"/>
</dbReference>
<feature type="signal peptide" evidence="2">
    <location>
        <begin position="1"/>
        <end position="24"/>
    </location>
</feature>
<keyword evidence="2" id="KW-0732">Signal</keyword>
<evidence type="ECO:0000256" key="1">
    <source>
        <dbReference type="SAM" id="MobiDB-lite"/>
    </source>
</evidence>
<keyword evidence="4" id="KW-1185">Reference proteome</keyword>
<feature type="compositionally biased region" description="Polar residues" evidence="1">
    <location>
        <begin position="300"/>
        <end position="318"/>
    </location>
</feature>
<organism evidence="3 4">
    <name type="scientific">Cyphellophora attinorum</name>
    <dbReference type="NCBI Taxonomy" id="1664694"/>
    <lineage>
        <taxon>Eukaryota</taxon>
        <taxon>Fungi</taxon>
        <taxon>Dikarya</taxon>
        <taxon>Ascomycota</taxon>
        <taxon>Pezizomycotina</taxon>
        <taxon>Eurotiomycetes</taxon>
        <taxon>Chaetothyriomycetidae</taxon>
        <taxon>Chaetothyriales</taxon>
        <taxon>Cyphellophoraceae</taxon>
        <taxon>Cyphellophora</taxon>
    </lineage>
</organism>
<proteinExistence type="predicted"/>
<comment type="caution">
    <text evidence="3">The sequence shown here is derived from an EMBL/GenBank/DDBJ whole genome shotgun (WGS) entry which is preliminary data.</text>
</comment>
<dbReference type="AlphaFoldDB" id="A0A0N1H4N7"/>
<protein>
    <submittedName>
        <fullName evidence="3">Uncharacterized protein</fullName>
    </submittedName>
</protein>
<reference evidence="3 4" key="1">
    <citation type="submission" date="2015-06" db="EMBL/GenBank/DDBJ databases">
        <title>Draft genome of the ant-associated black yeast Phialophora attae CBS 131958.</title>
        <authorList>
            <person name="Moreno L.F."/>
            <person name="Stielow B.J."/>
            <person name="de Hoog S."/>
            <person name="Vicente V.A."/>
            <person name="Weiss V.A."/>
            <person name="de Vries M."/>
            <person name="Cruz L.M."/>
            <person name="Souza E.M."/>
        </authorList>
    </citation>
    <scope>NUCLEOTIDE SEQUENCE [LARGE SCALE GENOMIC DNA]</scope>
    <source>
        <strain evidence="3 4">CBS 131958</strain>
    </source>
</reference>
<gene>
    <name evidence="3" type="ORF">AB675_7659</name>
</gene>
<sequence length="386" mass="43752">MLRTFLKALVCALALRSLSTASSANPAPVALSQDISISTINNTLATTILSTQTAPDITPCSMQSPCSGTACPDPFEEMVTVVVGPSRSKVSAHSWAWKRVNFTPTCPKTWIAWRNTPCVIERRTDDVEAWKGLRNWAYHANFTDDLEVLKKAYFQADYGAWQTRLEEYDSAVLRRMSLYLLASRLSAEELANTIIDNILDSRHYWRHELLQKLIQLVLDSDETDDAPVRSFLKHLLAEEALLFDKSWLSWRRYALLFKEYQFYTTGLDRLEFLVDTMMQFPSEAPQWPLKQDASGMFTNTHQTAQHQQPRSQHGQPRPTQKHLFRQAGGRRYLGLWDLNESRPPTRQAASTIVAGLGRRHSQTSEVVSAGLHSTGVPRLIENTMGP</sequence>
<name>A0A0N1H4N7_9EURO</name>
<feature type="region of interest" description="Disordered" evidence="1">
    <location>
        <begin position="300"/>
        <end position="322"/>
    </location>
</feature>